<evidence type="ECO:0000313" key="3">
    <source>
        <dbReference type="Proteomes" id="UP000254293"/>
    </source>
</evidence>
<feature type="transmembrane region" description="Helical" evidence="1">
    <location>
        <begin position="46"/>
        <end position="63"/>
    </location>
</feature>
<feature type="transmembrane region" description="Helical" evidence="1">
    <location>
        <begin position="75"/>
        <end position="93"/>
    </location>
</feature>
<feature type="transmembrane region" description="Helical" evidence="1">
    <location>
        <begin position="7"/>
        <end position="26"/>
    </location>
</feature>
<keyword evidence="1" id="KW-0472">Membrane</keyword>
<accession>A0A377R4Z2</accession>
<feature type="transmembrane region" description="Helical" evidence="1">
    <location>
        <begin position="105"/>
        <end position="128"/>
    </location>
</feature>
<dbReference type="OrthoDB" id="5195601at2"/>
<dbReference type="EMBL" id="UGJJ01000002">
    <property type="protein sequence ID" value="STR02615.1"/>
    <property type="molecule type" value="Genomic_DNA"/>
</dbReference>
<dbReference type="Proteomes" id="UP000254293">
    <property type="component" value="Unassembled WGS sequence"/>
</dbReference>
<dbReference type="RefSeq" id="WP_115308521.1">
    <property type="nucleotide sequence ID" value="NZ_CP091516.1"/>
</dbReference>
<keyword evidence="1" id="KW-0812">Transmembrane</keyword>
<keyword evidence="1" id="KW-1133">Transmembrane helix</keyword>
<organism evidence="2 3">
    <name type="scientific">Kingella potus</name>
    <dbReference type="NCBI Taxonomy" id="265175"/>
    <lineage>
        <taxon>Bacteria</taxon>
        <taxon>Pseudomonadati</taxon>
        <taxon>Pseudomonadota</taxon>
        <taxon>Betaproteobacteria</taxon>
        <taxon>Neisseriales</taxon>
        <taxon>Neisseriaceae</taxon>
        <taxon>Kingella</taxon>
    </lineage>
</organism>
<dbReference type="AlphaFoldDB" id="A0A377R4Z2"/>
<protein>
    <recommendedName>
        <fullName evidence="4">Transmembrane protein</fullName>
    </recommendedName>
</protein>
<reference evidence="2 3" key="1">
    <citation type="submission" date="2018-06" db="EMBL/GenBank/DDBJ databases">
        <authorList>
            <consortium name="Pathogen Informatics"/>
            <person name="Doyle S."/>
        </authorList>
    </citation>
    <scope>NUCLEOTIDE SEQUENCE [LARGE SCALE GENOMIC DNA]</scope>
    <source>
        <strain evidence="2 3">NCTC13336</strain>
    </source>
</reference>
<gene>
    <name evidence="2" type="ORF">NCTC13336_01492</name>
</gene>
<sequence length="145" mass="15468">MNRSPLFKIHAAACIAGFLFIAAFWSSSLISELFFGHAQVQAVKQAIAYALIVFVPIMAVGGISNKKLALPRSLMPKIALNGALVLLPCALLLNDLAQSNQFGALFYGIQTLELTAGAANLAMISLHLRRLGLGCPKRCVKTKTA</sequence>
<keyword evidence="3" id="KW-1185">Reference proteome</keyword>
<proteinExistence type="predicted"/>
<evidence type="ECO:0008006" key="4">
    <source>
        <dbReference type="Google" id="ProtNLM"/>
    </source>
</evidence>
<evidence type="ECO:0000256" key="1">
    <source>
        <dbReference type="SAM" id="Phobius"/>
    </source>
</evidence>
<name>A0A377R4Z2_9NEIS</name>
<evidence type="ECO:0000313" key="2">
    <source>
        <dbReference type="EMBL" id="STR02615.1"/>
    </source>
</evidence>